<evidence type="ECO:0000259" key="1">
    <source>
        <dbReference type="Pfam" id="PF01755"/>
    </source>
</evidence>
<feature type="domain" description="Glycosyl transferase family 25" evidence="1">
    <location>
        <begin position="149"/>
        <end position="351"/>
    </location>
</feature>
<name>A0A7S4S1A4_9DINO</name>
<proteinExistence type="predicted"/>
<accession>A0A7S4S1A4</accession>
<dbReference type="Pfam" id="PF01755">
    <property type="entry name" value="Glyco_transf_25"/>
    <property type="match status" value="1"/>
</dbReference>
<dbReference type="InterPro" id="IPR002654">
    <property type="entry name" value="Glyco_trans_25"/>
</dbReference>
<gene>
    <name evidence="2" type="ORF">AMON00008_LOCUS43540</name>
</gene>
<reference evidence="2" key="1">
    <citation type="submission" date="2021-01" db="EMBL/GenBank/DDBJ databases">
        <authorList>
            <person name="Corre E."/>
            <person name="Pelletier E."/>
            <person name="Niang G."/>
            <person name="Scheremetjew M."/>
            <person name="Finn R."/>
            <person name="Kale V."/>
            <person name="Holt S."/>
            <person name="Cochrane G."/>
            <person name="Meng A."/>
            <person name="Brown T."/>
            <person name="Cohen L."/>
        </authorList>
    </citation>
    <scope>NUCLEOTIDE SEQUENCE</scope>
    <source>
        <strain evidence="2">CCMP3105</strain>
    </source>
</reference>
<dbReference type="CDD" id="cd06532">
    <property type="entry name" value="Glyco_transf_25"/>
    <property type="match status" value="1"/>
</dbReference>
<organism evidence="2">
    <name type="scientific">Alexandrium monilatum</name>
    <dbReference type="NCBI Taxonomy" id="311494"/>
    <lineage>
        <taxon>Eukaryota</taxon>
        <taxon>Sar</taxon>
        <taxon>Alveolata</taxon>
        <taxon>Dinophyceae</taxon>
        <taxon>Gonyaulacales</taxon>
        <taxon>Pyrocystaceae</taxon>
        <taxon>Alexandrium</taxon>
    </lineage>
</organism>
<protein>
    <recommendedName>
        <fullName evidence="1">Glycosyl transferase family 25 domain-containing protein</fullName>
    </recommendedName>
</protein>
<evidence type="ECO:0000313" key="2">
    <source>
        <dbReference type="EMBL" id="CAE4631385.1"/>
    </source>
</evidence>
<dbReference type="AlphaFoldDB" id="A0A7S4S1A4"/>
<sequence>MLATETRGLAHELMPDRVHGGLLGPGWDASAGVGKDDGTTYYTEDLLWFRVVFSPRVALRSMPSAQARTVGCLKHDEVFAAEEVVDGWARLAKRELPFRTTQGQQEAWVLIDGTSRGLGQLLQQLEDQREAVRLAAGERPGLQEGMCLFINLDRRPDRRERLETLAGPHTWLRTAMTRLPAVDGRSLSWPQLLDDNLFSEEAFNDATRAEREGLATIGYAPKTCSAHLTMGGCGCALSHRRAWRALVNSDSLWALILEDDLTQVCRDFDAELDGVLKALPEDWDACYLGYHTGSQSARVLPQGSHFDGTVHVLAKRTGWLPGLYGYLITRTFAKYLLQEAFPMYAQVDTVMGLVLSRRGSGFSLPANEFLLYSPPTEVSRDTDVQTFPEDMK</sequence>
<dbReference type="EMBL" id="HBNR01061783">
    <property type="protein sequence ID" value="CAE4631385.1"/>
    <property type="molecule type" value="Transcribed_RNA"/>
</dbReference>